<feature type="active site" description="Charge relay system" evidence="2">
    <location>
        <position position="179"/>
    </location>
</feature>
<feature type="region of interest" description="Disordered" evidence="3">
    <location>
        <begin position="1"/>
        <end position="22"/>
    </location>
</feature>
<dbReference type="PANTHER" id="PTHR10794:SF93">
    <property type="entry name" value="SERINE AMINOPEPTIDASE S33 DOMAIN-CONTAINING PROTEIN"/>
    <property type="match status" value="1"/>
</dbReference>
<dbReference type="PIRSF" id="PIRSF005211">
    <property type="entry name" value="Ab_hydro_YheT"/>
    <property type="match status" value="1"/>
</dbReference>
<sequence length="355" mass="40403">MRIMQTTKPVSENHPSVSYDNNASNQRLVESLRILSKPYRATPWLFNAHTQLIFYSLRKYGFQQRNESASLYDYHEQLTMQDGGLTALYWSGYDLPETTPTIVLIHTISGSPDSMAELVRDLGLKTGWRIVLCLRRGHGQLPLLTPRFNMVGCTEDFRGQLAHIRERFPDSPLYAVGTSAGSGLLVRYLGEEGGDAPFKAAFAYCPGYDTGTCFDNVHPRYSRIMAKKMVRQFVCPNESVLSSLRTADSLLTATDLGDLYQKLYELAGYDDYPSYDQNTNPMNVFEDIRIPLMVLNAEDDPICHINNLEPWRDRMKTMDNVILVTTRKGSHCAHYEGWSARSWSARLMSDYFKSV</sequence>
<evidence type="ECO:0000256" key="3">
    <source>
        <dbReference type="SAM" id="MobiDB-lite"/>
    </source>
</evidence>
<feature type="active site" description="Charge relay system" evidence="2">
    <location>
        <position position="331"/>
    </location>
</feature>
<dbReference type="EMBL" id="FTOH01000003">
    <property type="protein sequence ID" value="SIS67205.1"/>
    <property type="molecule type" value="Genomic_DNA"/>
</dbReference>
<dbReference type="Pfam" id="PF00561">
    <property type="entry name" value="Abhydrolase_1"/>
    <property type="match status" value="1"/>
</dbReference>
<evidence type="ECO:0000256" key="1">
    <source>
        <dbReference type="ARBA" id="ARBA00010884"/>
    </source>
</evidence>
<dbReference type="GO" id="GO:0034338">
    <property type="term" value="F:short-chain carboxylesterase activity"/>
    <property type="evidence" value="ECO:0007669"/>
    <property type="project" value="TreeGrafter"/>
</dbReference>
<evidence type="ECO:0000313" key="6">
    <source>
        <dbReference type="Proteomes" id="UP000185639"/>
    </source>
</evidence>
<gene>
    <name evidence="5" type="ORF">SAMN05421686_103198</name>
</gene>
<dbReference type="AlphaFoldDB" id="A0A1N7L047"/>
<dbReference type="InterPro" id="IPR012020">
    <property type="entry name" value="ABHD4"/>
</dbReference>
<accession>A0A1N7L047</accession>
<dbReference type="Proteomes" id="UP000185639">
    <property type="component" value="Unassembled WGS sequence"/>
</dbReference>
<dbReference type="InterPro" id="IPR050960">
    <property type="entry name" value="AB_hydrolase_4_sf"/>
</dbReference>
<reference evidence="6" key="1">
    <citation type="submission" date="2017-01" db="EMBL/GenBank/DDBJ databases">
        <authorList>
            <person name="Varghese N."/>
            <person name="Submissions S."/>
        </authorList>
    </citation>
    <scope>NUCLEOTIDE SEQUENCE [LARGE SCALE GENOMIC DNA]</scope>
    <source>
        <strain evidence="6">DSM 24913</strain>
    </source>
</reference>
<protein>
    <recommendedName>
        <fullName evidence="4">AB hydrolase-1 domain-containing protein</fullName>
    </recommendedName>
</protein>
<organism evidence="5 6">
    <name type="scientific">Thalassolituus maritimus</name>
    <dbReference type="NCBI Taxonomy" id="484498"/>
    <lineage>
        <taxon>Bacteria</taxon>
        <taxon>Pseudomonadati</taxon>
        <taxon>Pseudomonadota</taxon>
        <taxon>Gammaproteobacteria</taxon>
        <taxon>Oceanospirillales</taxon>
        <taxon>Oceanospirillaceae</taxon>
        <taxon>Thalassolituus</taxon>
    </lineage>
</organism>
<dbReference type="SUPFAM" id="SSF53474">
    <property type="entry name" value="alpha/beta-Hydrolases"/>
    <property type="match status" value="1"/>
</dbReference>
<feature type="domain" description="AB hydrolase-1" evidence="4">
    <location>
        <begin position="100"/>
        <end position="337"/>
    </location>
</feature>
<evidence type="ECO:0000259" key="4">
    <source>
        <dbReference type="Pfam" id="PF00561"/>
    </source>
</evidence>
<proteinExistence type="inferred from homology"/>
<evidence type="ECO:0000313" key="5">
    <source>
        <dbReference type="EMBL" id="SIS67205.1"/>
    </source>
</evidence>
<feature type="active site" description="Charge relay system" evidence="2">
    <location>
        <position position="300"/>
    </location>
</feature>
<comment type="similarity">
    <text evidence="1">Belongs to the AB hydrolase superfamily. AB hydrolase 4 family.</text>
</comment>
<dbReference type="Gene3D" id="3.40.50.1820">
    <property type="entry name" value="alpha/beta hydrolase"/>
    <property type="match status" value="1"/>
</dbReference>
<dbReference type="PANTHER" id="PTHR10794">
    <property type="entry name" value="ABHYDROLASE DOMAIN-CONTAINING PROTEIN"/>
    <property type="match status" value="1"/>
</dbReference>
<dbReference type="OrthoDB" id="6794451at2"/>
<dbReference type="GO" id="GO:0047372">
    <property type="term" value="F:monoacylglycerol lipase activity"/>
    <property type="evidence" value="ECO:0007669"/>
    <property type="project" value="TreeGrafter"/>
</dbReference>
<keyword evidence="6" id="KW-1185">Reference proteome</keyword>
<dbReference type="STRING" id="484498.SAMN05421686_103198"/>
<dbReference type="InterPro" id="IPR000073">
    <property type="entry name" value="AB_hydrolase_1"/>
</dbReference>
<dbReference type="InterPro" id="IPR029058">
    <property type="entry name" value="AB_hydrolase_fold"/>
</dbReference>
<evidence type="ECO:0000256" key="2">
    <source>
        <dbReference type="PIRSR" id="PIRSR005211-1"/>
    </source>
</evidence>
<name>A0A1N7L047_9GAMM</name>